<dbReference type="PROSITE" id="PS01228">
    <property type="entry name" value="COF_1"/>
    <property type="match status" value="1"/>
</dbReference>
<proteinExistence type="predicted"/>
<dbReference type="NCBIfam" id="TIGR00099">
    <property type="entry name" value="Cof-subfamily"/>
    <property type="match status" value="1"/>
</dbReference>
<dbReference type="Gene3D" id="3.40.50.1000">
    <property type="entry name" value="HAD superfamily/HAD-like"/>
    <property type="match status" value="1"/>
</dbReference>
<dbReference type="Proteomes" id="UP000199042">
    <property type="component" value="Unassembled WGS sequence"/>
</dbReference>
<dbReference type="Pfam" id="PF08282">
    <property type="entry name" value="Hydrolase_3"/>
    <property type="match status" value="1"/>
</dbReference>
<dbReference type="InterPro" id="IPR000150">
    <property type="entry name" value="Cof"/>
</dbReference>
<dbReference type="GO" id="GO:0005829">
    <property type="term" value="C:cytosol"/>
    <property type="evidence" value="ECO:0007669"/>
    <property type="project" value="TreeGrafter"/>
</dbReference>
<name>A0AB38A3Q0_9LACT</name>
<accession>A0AB38A3Q0</accession>
<evidence type="ECO:0000313" key="1">
    <source>
        <dbReference type="EMBL" id="SEA93081.1"/>
    </source>
</evidence>
<dbReference type="PANTHER" id="PTHR10000">
    <property type="entry name" value="PHOSPHOSERINE PHOSPHATASE"/>
    <property type="match status" value="1"/>
</dbReference>
<evidence type="ECO:0008006" key="3">
    <source>
        <dbReference type="Google" id="ProtNLM"/>
    </source>
</evidence>
<dbReference type="InterPro" id="IPR036412">
    <property type="entry name" value="HAD-like_sf"/>
</dbReference>
<sequence>MSIFAIDLDGTLLTDDHQVTKMNKQAIQLAESLGNTIVIATGRSVHSAVEHLKMLEIDGYVVALNGAVVMETSNQEILFEKMLHKEGAKAMLEIGEAYNANVSISCLENNYQVDFTGQKQDFVQEFLPGQTPFTIISHQEAQQIIQRDSVLKVAIMNENIEKLEEMKRHLFESGHPVISSDTHYIELMAEGVNKGYGTRIIAEKLEVPKNDIVVFGDQENDLGLFAIAGVSFAMGNANPAIRLIADHVIESNNESGVGKTIMRLLDNRRTVLRGGQE</sequence>
<reference evidence="1 2" key="1">
    <citation type="submission" date="2016-10" db="EMBL/GenBank/DDBJ databases">
        <authorList>
            <person name="Varghese N."/>
            <person name="Submissions S."/>
        </authorList>
    </citation>
    <scope>NUCLEOTIDE SEQUENCE [LARGE SCALE GENOMIC DNA]</scope>
    <source>
        <strain evidence="1 2">DSM 14526</strain>
    </source>
</reference>
<dbReference type="NCBIfam" id="TIGR01484">
    <property type="entry name" value="HAD-SF-IIB"/>
    <property type="match status" value="1"/>
</dbReference>
<organism evidence="1 2">
    <name type="scientific">Trichococcus collinsii</name>
    <dbReference type="NCBI Taxonomy" id="157076"/>
    <lineage>
        <taxon>Bacteria</taxon>
        <taxon>Bacillati</taxon>
        <taxon>Bacillota</taxon>
        <taxon>Bacilli</taxon>
        <taxon>Lactobacillales</taxon>
        <taxon>Carnobacteriaceae</taxon>
        <taxon>Trichococcus</taxon>
    </lineage>
</organism>
<dbReference type="PROSITE" id="PS01229">
    <property type="entry name" value="COF_2"/>
    <property type="match status" value="1"/>
</dbReference>
<dbReference type="GO" id="GO:0000287">
    <property type="term" value="F:magnesium ion binding"/>
    <property type="evidence" value="ECO:0007669"/>
    <property type="project" value="TreeGrafter"/>
</dbReference>
<dbReference type="SUPFAM" id="SSF56784">
    <property type="entry name" value="HAD-like"/>
    <property type="match status" value="1"/>
</dbReference>
<dbReference type="EMBL" id="FNQH01000011">
    <property type="protein sequence ID" value="SEA93081.1"/>
    <property type="molecule type" value="Genomic_DNA"/>
</dbReference>
<dbReference type="RefSeq" id="WP_086986486.1">
    <property type="nucleotide sequence ID" value="NZ_FJNA01000002.1"/>
</dbReference>
<dbReference type="Gene3D" id="3.30.1240.10">
    <property type="match status" value="1"/>
</dbReference>
<protein>
    <recommendedName>
        <fullName evidence="3">Cof protein</fullName>
    </recommendedName>
</protein>
<dbReference type="SFLD" id="SFLDS00003">
    <property type="entry name" value="Haloacid_Dehalogenase"/>
    <property type="match status" value="1"/>
</dbReference>
<dbReference type="InterPro" id="IPR006379">
    <property type="entry name" value="HAD-SF_hydro_IIB"/>
</dbReference>
<dbReference type="AlphaFoldDB" id="A0AB38A3Q0"/>
<dbReference type="GO" id="GO:0016791">
    <property type="term" value="F:phosphatase activity"/>
    <property type="evidence" value="ECO:0007669"/>
    <property type="project" value="TreeGrafter"/>
</dbReference>
<evidence type="ECO:0000313" key="2">
    <source>
        <dbReference type="Proteomes" id="UP000199042"/>
    </source>
</evidence>
<dbReference type="PANTHER" id="PTHR10000:SF8">
    <property type="entry name" value="HAD SUPERFAMILY HYDROLASE-LIKE, TYPE 3"/>
    <property type="match status" value="1"/>
</dbReference>
<keyword evidence="2" id="KW-1185">Reference proteome</keyword>
<gene>
    <name evidence="1" type="ORF">SAMN04488525_11122</name>
</gene>
<dbReference type="CDD" id="cd07516">
    <property type="entry name" value="HAD_Pase"/>
    <property type="match status" value="1"/>
</dbReference>
<comment type="caution">
    <text evidence="1">The sequence shown here is derived from an EMBL/GenBank/DDBJ whole genome shotgun (WGS) entry which is preliminary data.</text>
</comment>
<dbReference type="InterPro" id="IPR023214">
    <property type="entry name" value="HAD_sf"/>
</dbReference>
<dbReference type="SFLD" id="SFLDG01140">
    <property type="entry name" value="C2.B:_Phosphomannomutase_and_P"/>
    <property type="match status" value="1"/>
</dbReference>